<reference evidence="2" key="1">
    <citation type="submission" date="2011-11" db="EMBL/GenBank/DDBJ databases">
        <title>The complete mitochondrial genome of Neomazocraes dorsomatis (Platyhelminthes: Monogenea).</title>
        <authorList>
            <person name="Zhang J."/>
            <person name="Wu X."/>
            <person name="Xie M."/>
            <person name="Li A."/>
        </authorList>
    </citation>
    <scope>NUCLEOTIDE SEQUENCE</scope>
</reference>
<protein>
    <submittedName>
        <fullName evidence="2">NADH dehydrogenase subunit 4L</fullName>
    </submittedName>
</protein>
<dbReference type="Pfam" id="PF06235">
    <property type="entry name" value="NAD4L"/>
    <property type="match status" value="1"/>
</dbReference>
<sequence>MSVSLILGFFIFIVFSFFFIFGNFLNLLIIMENINILMLLSCNVFLNDYYFVFLGILVLMTIEVSLGLVIVCQLWSTNSLSDIFIL</sequence>
<geneLocation type="mitochondrion" evidence="2"/>
<proteinExistence type="predicted"/>
<gene>
    <name evidence="2" type="primary">nad4L</name>
</gene>
<feature type="transmembrane region" description="Helical" evidence="1">
    <location>
        <begin position="6"/>
        <end position="29"/>
    </location>
</feature>
<organism evidence="2">
    <name type="scientific">Neomazocraes dorosomatis</name>
    <dbReference type="NCBI Taxonomy" id="1131909"/>
    <lineage>
        <taxon>Eukaryota</taxon>
        <taxon>Metazoa</taxon>
        <taxon>Spiralia</taxon>
        <taxon>Lophotrochozoa</taxon>
        <taxon>Platyhelminthes</taxon>
        <taxon>Monogenea</taxon>
        <taxon>Polyopisthocotylea</taxon>
        <taxon>Mazocraeidea</taxon>
        <taxon>Mazocraeidae</taxon>
        <taxon>Neomazocraes</taxon>
    </lineage>
</organism>
<name>A0A3G0WZC3_9PLAT</name>
<dbReference type="AlphaFoldDB" id="A0A3G0WZC3"/>
<dbReference type="EMBL" id="JQ038229">
    <property type="protein sequence ID" value="AFD18230.1"/>
    <property type="molecule type" value="Genomic_DNA"/>
</dbReference>
<dbReference type="InterPro" id="IPR009356">
    <property type="entry name" value="NAD_DH_su4L"/>
</dbReference>
<evidence type="ECO:0000313" key="2">
    <source>
        <dbReference type="EMBL" id="AFD18230.1"/>
    </source>
</evidence>
<keyword evidence="2" id="KW-0496">Mitochondrion</keyword>
<feature type="transmembrane region" description="Helical" evidence="1">
    <location>
        <begin position="50"/>
        <end position="76"/>
    </location>
</feature>
<keyword evidence="1" id="KW-1133">Transmembrane helix</keyword>
<accession>A0A3G0WZC3</accession>
<keyword evidence="1" id="KW-0472">Membrane</keyword>
<evidence type="ECO:0000256" key="1">
    <source>
        <dbReference type="SAM" id="Phobius"/>
    </source>
</evidence>
<keyword evidence="1" id="KW-0812">Transmembrane</keyword>